<dbReference type="PANTHER" id="PTHR22442">
    <property type="match status" value="1"/>
</dbReference>
<feature type="region of interest" description="Disordered" evidence="1">
    <location>
        <begin position="325"/>
        <end position="381"/>
    </location>
</feature>
<evidence type="ECO:0000256" key="1">
    <source>
        <dbReference type="SAM" id="MobiDB-lite"/>
    </source>
</evidence>
<feature type="compositionally biased region" description="Basic and acidic residues" evidence="1">
    <location>
        <begin position="327"/>
        <end position="337"/>
    </location>
</feature>
<dbReference type="PANTHER" id="PTHR22442:SF4">
    <property type="entry name" value="PROTEIN FAM169BP"/>
    <property type="match status" value="1"/>
</dbReference>
<dbReference type="Ensembl" id="ENSNNAT00000007427.1">
    <property type="protein sequence ID" value="ENSNNAP00000007076.1"/>
    <property type="gene ID" value="ENSNNAG00000004785.1"/>
</dbReference>
<dbReference type="AlphaFoldDB" id="A0A8C6VK60"/>
<protein>
    <recommendedName>
        <fullName evidence="4">Protein FAM169B</fullName>
    </recommendedName>
</protein>
<accession>A0A8C6VK60</accession>
<dbReference type="OrthoDB" id="8954808at2759"/>
<evidence type="ECO:0000313" key="2">
    <source>
        <dbReference type="Ensembl" id="ENSNNAP00000007076.1"/>
    </source>
</evidence>
<reference evidence="2" key="1">
    <citation type="submission" date="2025-08" db="UniProtKB">
        <authorList>
            <consortium name="Ensembl"/>
        </authorList>
    </citation>
    <scope>IDENTIFICATION</scope>
</reference>
<organism evidence="2 3">
    <name type="scientific">Naja naja</name>
    <name type="common">Indian cobra</name>
    <dbReference type="NCBI Taxonomy" id="35670"/>
    <lineage>
        <taxon>Eukaryota</taxon>
        <taxon>Metazoa</taxon>
        <taxon>Chordata</taxon>
        <taxon>Craniata</taxon>
        <taxon>Vertebrata</taxon>
        <taxon>Euteleostomi</taxon>
        <taxon>Lepidosauria</taxon>
        <taxon>Squamata</taxon>
        <taxon>Bifurcata</taxon>
        <taxon>Unidentata</taxon>
        <taxon>Episquamata</taxon>
        <taxon>Toxicofera</taxon>
        <taxon>Serpentes</taxon>
        <taxon>Colubroidea</taxon>
        <taxon>Elapidae</taxon>
        <taxon>Elapinae</taxon>
        <taxon>Naja</taxon>
    </lineage>
</organism>
<dbReference type="OMA" id="EDMSHHG"/>
<proteinExistence type="predicted"/>
<dbReference type="InterPro" id="IPR029625">
    <property type="entry name" value="FAM169"/>
</dbReference>
<dbReference type="CDD" id="cd04301">
    <property type="entry name" value="NAT_SF"/>
    <property type="match status" value="1"/>
</dbReference>
<name>A0A8C6VK60_NAJNA</name>
<dbReference type="Proteomes" id="UP000694559">
    <property type="component" value="Unplaced"/>
</dbReference>
<sequence length="381" mass="43288">MLYLHCSFPCRVKKIACLPDCLFLVDIKDENLGSLETGLCNNQAKLMEEALSAAEELSVPGQKNIKVEASSMTFLPLYRDDSECCLLVLTDPQDKNRVLAIYLNNSWRLPEDVIKTSDPFREGLKQVQTFQERIVLFVLNCIIFGMLERSLTDDTVFVPHPKKEDARIFWKSGEAVAFYTIKRRGNLCDGHTSQCYMLPVLDTMFVRKKFRRRGLGMQMLQDFCQSFPSEDALGLSCPLSADMEKVCQKFLESYPKEQPRLWEVEAPGDWTQRVNIWLKIQLEQTHFPKNAGRSSPIPKGEDDEAEERRINTSLGCILHLGGLPDKPMADLGDHRGPPDLPSQSDGLQLQLKADEPEKLKKRTRGEEPAVESVAKHLRTIS</sequence>
<reference evidence="2" key="2">
    <citation type="submission" date="2025-09" db="UniProtKB">
        <authorList>
            <consortium name="Ensembl"/>
        </authorList>
    </citation>
    <scope>IDENTIFICATION</scope>
</reference>
<dbReference type="GeneTree" id="ENSGT00510000048902"/>
<evidence type="ECO:0000313" key="3">
    <source>
        <dbReference type="Proteomes" id="UP000694559"/>
    </source>
</evidence>
<keyword evidence="3" id="KW-1185">Reference proteome</keyword>
<evidence type="ECO:0008006" key="4">
    <source>
        <dbReference type="Google" id="ProtNLM"/>
    </source>
</evidence>